<dbReference type="Pfam" id="PF10230">
    <property type="entry name" value="LIDHydrolase"/>
    <property type="match status" value="1"/>
</dbReference>
<comment type="similarity">
    <text evidence="2">Belongs to the AB hydrolase superfamily. LDAH family.</text>
</comment>
<gene>
    <name evidence="5" type="ORF">D9611_005739</name>
</gene>
<evidence type="ECO:0000256" key="3">
    <source>
        <dbReference type="ARBA" id="ARBA00022677"/>
    </source>
</evidence>
<dbReference type="Gene3D" id="3.40.50.1820">
    <property type="entry name" value="alpha/beta hydrolase"/>
    <property type="match status" value="1"/>
</dbReference>
<dbReference type="SUPFAM" id="SSF53474">
    <property type="entry name" value="alpha/beta-Hydrolases"/>
    <property type="match status" value="1"/>
</dbReference>
<dbReference type="EMBL" id="JAACJK010000166">
    <property type="protein sequence ID" value="KAF5323432.1"/>
    <property type="molecule type" value="Genomic_DNA"/>
</dbReference>
<dbReference type="InterPro" id="IPR019363">
    <property type="entry name" value="LDAH"/>
</dbReference>
<evidence type="ECO:0000256" key="2">
    <source>
        <dbReference type="ARBA" id="ARBA00008300"/>
    </source>
</evidence>
<accession>A0A8H5BHI2</accession>
<dbReference type="InterPro" id="IPR029058">
    <property type="entry name" value="AB_hydrolase_fold"/>
</dbReference>
<evidence type="ECO:0008006" key="7">
    <source>
        <dbReference type="Google" id="ProtNLM"/>
    </source>
</evidence>
<evidence type="ECO:0000256" key="1">
    <source>
        <dbReference type="ARBA" id="ARBA00004502"/>
    </source>
</evidence>
<organism evidence="5 6">
    <name type="scientific">Ephemerocybe angulata</name>
    <dbReference type="NCBI Taxonomy" id="980116"/>
    <lineage>
        <taxon>Eukaryota</taxon>
        <taxon>Fungi</taxon>
        <taxon>Dikarya</taxon>
        <taxon>Basidiomycota</taxon>
        <taxon>Agaricomycotina</taxon>
        <taxon>Agaricomycetes</taxon>
        <taxon>Agaricomycetidae</taxon>
        <taxon>Agaricales</taxon>
        <taxon>Agaricineae</taxon>
        <taxon>Psathyrellaceae</taxon>
        <taxon>Ephemerocybe</taxon>
    </lineage>
</organism>
<evidence type="ECO:0000313" key="6">
    <source>
        <dbReference type="Proteomes" id="UP000541558"/>
    </source>
</evidence>
<dbReference type="Proteomes" id="UP000541558">
    <property type="component" value="Unassembled WGS sequence"/>
</dbReference>
<dbReference type="PANTHER" id="PTHR13390:SF0">
    <property type="entry name" value="LIPID DROPLET-ASSOCIATED HYDROLASE"/>
    <property type="match status" value="1"/>
</dbReference>
<dbReference type="OrthoDB" id="448051at2759"/>
<comment type="subcellular location">
    <subcellularLocation>
        <location evidence="1">Lipid droplet</location>
    </subcellularLocation>
</comment>
<evidence type="ECO:0000256" key="4">
    <source>
        <dbReference type="ARBA" id="ARBA00022801"/>
    </source>
</evidence>
<sequence length="335" mass="36975">MLPSFLSPLILNPKHEVCVAHQAIFQHKKPLGPAHCLWWPQKDASQPPDTVILFIPGNPGLVEFYIPFLSGLQERDHTSRLAILAHGHLNHIPLPNLELNVPNHSLTAQVQSAIEAFDAIQAEFGSNTKFVLIGHSVGAWIASQVLKARKDAVSNAFLLFPTISNIGNTPNGRRLSAIFKPLPRRIISSLGYAARLIPVAFLSFLFSDWPTSQLLVLQGLICSPLAIEATLSMASDEMKTIADLDLALLEDCKDKLCFYYAEKDDWVGEEKGDILTALHPHKESVSIVHDTHGTPHAFCINHGDQLAEQCSIWLRCRQSDYAPAPVIPRTCTLPT</sequence>
<proteinExistence type="inferred from homology"/>
<keyword evidence="6" id="KW-1185">Reference proteome</keyword>
<name>A0A8H5BHI2_9AGAR</name>
<dbReference type="GO" id="GO:0016298">
    <property type="term" value="F:lipase activity"/>
    <property type="evidence" value="ECO:0007669"/>
    <property type="project" value="InterPro"/>
</dbReference>
<dbReference type="GO" id="GO:0005811">
    <property type="term" value="C:lipid droplet"/>
    <property type="evidence" value="ECO:0007669"/>
    <property type="project" value="UniProtKB-SubCell"/>
</dbReference>
<reference evidence="5 6" key="1">
    <citation type="journal article" date="2020" name="ISME J.">
        <title>Uncovering the hidden diversity of litter-decomposition mechanisms in mushroom-forming fungi.</title>
        <authorList>
            <person name="Floudas D."/>
            <person name="Bentzer J."/>
            <person name="Ahren D."/>
            <person name="Johansson T."/>
            <person name="Persson P."/>
            <person name="Tunlid A."/>
        </authorList>
    </citation>
    <scope>NUCLEOTIDE SEQUENCE [LARGE SCALE GENOMIC DNA]</scope>
    <source>
        <strain evidence="5 6">CBS 175.51</strain>
    </source>
</reference>
<dbReference type="AlphaFoldDB" id="A0A8H5BHI2"/>
<dbReference type="GO" id="GO:0019915">
    <property type="term" value="P:lipid storage"/>
    <property type="evidence" value="ECO:0007669"/>
    <property type="project" value="InterPro"/>
</dbReference>
<comment type="caution">
    <text evidence="5">The sequence shown here is derived from an EMBL/GenBank/DDBJ whole genome shotgun (WGS) entry which is preliminary data.</text>
</comment>
<evidence type="ECO:0000313" key="5">
    <source>
        <dbReference type="EMBL" id="KAF5323432.1"/>
    </source>
</evidence>
<dbReference type="PANTHER" id="PTHR13390">
    <property type="entry name" value="LIPASE"/>
    <property type="match status" value="1"/>
</dbReference>
<keyword evidence="4" id="KW-0378">Hydrolase</keyword>
<keyword evidence="3" id="KW-0551">Lipid droplet</keyword>
<protein>
    <recommendedName>
        <fullName evidence="7">Lipid droplet-associated hydrolase</fullName>
    </recommendedName>
</protein>